<keyword evidence="1" id="KW-0732">Signal</keyword>
<evidence type="ECO:0000313" key="3">
    <source>
        <dbReference type="Proteomes" id="UP000694580"/>
    </source>
</evidence>
<reference evidence="2" key="3">
    <citation type="submission" date="2025-09" db="UniProtKB">
        <authorList>
            <consortium name="Ensembl"/>
        </authorList>
    </citation>
    <scope>IDENTIFICATION</scope>
</reference>
<dbReference type="InterPro" id="IPR013783">
    <property type="entry name" value="Ig-like_fold"/>
</dbReference>
<sequence>TGVSLLVVCLGRFVWHQHWSNTACTKSPLKIRCSITGVSNPYVYWYVWTPADGLKLIFTSVVVGEMDPADQDGFKASRLVDRETVLESAGVEPAAPSVWYCAASSHSNRVKSGCCTKTTKYHSVELNL</sequence>
<dbReference type="Gene3D" id="2.60.40.10">
    <property type="entry name" value="Immunoglobulins"/>
    <property type="match status" value="1"/>
</dbReference>
<dbReference type="Ensembl" id="ENSDCDT00010007428.1">
    <property type="protein sequence ID" value="ENSDCDP00010007163.1"/>
    <property type="gene ID" value="ENSDCDG00010003099.1"/>
</dbReference>
<reference evidence="2" key="2">
    <citation type="submission" date="2025-08" db="UniProtKB">
        <authorList>
            <consortium name="Ensembl"/>
        </authorList>
    </citation>
    <scope>IDENTIFICATION</scope>
</reference>
<dbReference type="Proteomes" id="UP000694580">
    <property type="component" value="Chromosome 1"/>
</dbReference>
<accession>A0AAY4ADR1</accession>
<dbReference type="GeneTree" id="ENSGT00940000175903"/>
<proteinExistence type="predicted"/>
<dbReference type="SUPFAM" id="SSF48726">
    <property type="entry name" value="Immunoglobulin"/>
    <property type="match status" value="1"/>
</dbReference>
<dbReference type="InterPro" id="IPR036179">
    <property type="entry name" value="Ig-like_dom_sf"/>
</dbReference>
<reference evidence="2 3" key="1">
    <citation type="submission" date="2020-06" db="EMBL/GenBank/DDBJ databases">
        <authorList>
            <consortium name="Wellcome Sanger Institute Data Sharing"/>
        </authorList>
    </citation>
    <scope>NUCLEOTIDE SEQUENCE [LARGE SCALE GENOMIC DNA]</scope>
</reference>
<protein>
    <recommendedName>
        <fullName evidence="4">Ig-like domain-containing protein</fullName>
    </recommendedName>
</protein>
<evidence type="ECO:0008006" key="4">
    <source>
        <dbReference type="Google" id="ProtNLM"/>
    </source>
</evidence>
<evidence type="ECO:0000313" key="2">
    <source>
        <dbReference type="Ensembl" id="ENSDCDP00010007163.1"/>
    </source>
</evidence>
<keyword evidence="3" id="KW-1185">Reference proteome</keyword>
<dbReference type="AlphaFoldDB" id="A0AAY4ADR1"/>
<evidence type="ECO:0000256" key="1">
    <source>
        <dbReference type="SAM" id="SignalP"/>
    </source>
</evidence>
<feature type="signal peptide" evidence="1">
    <location>
        <begin position="1"/>
        <end position="16"/>
    </location>
</feature>
<name>A0AAY4ADR1_9TELE</name>
<organism evidence="2 3">
    <name type="scientific">Denticeps clupeoides</name>
    <name type="common">denticle herring</name>
    <dbReference type="NCBI Taxonomy" id="299321"/>
    <lineage>
        <taxon>Eukaryota</taxon>
        <taxon>Metazoa</taxon>
        <taxon>Chordata</taxon>
        <taxon>Craniata</taxon>
        <taxon>Vertebrata</taxon>
        <taxon>Euteleostomi</taxon>
        <taxon>Actinopterygii</taxon>
        <taxon>Neopterygii</taxon>
        <taxon>Teleostei</taxon>
        <taxon>Clupei</taxon>
        <taxon>Clupeiformes</taxon>
        <taxon>Denticipitoidei</taxon>
        <taxon>Denticipitidae</taxon>
        <taxon>Denticeps</taxon>
    </lineage>
</organism>
<feature type="chain" id="PRO_5044242542" description="Ig-like domain-containing protein" evidence="1">
    <location>
        <begin position="17"/>
        <end position="128"/>
    </location>
</feature>